<feature type="active site" evidence="1">
    <location>
        <position position="100"/>
    </location>
</feature>
<keyword evidence="1" id="KW-0269">Exonuclease</keyword>
<dbReference type="Pfam" id="PF08722">
    <property type="entry name" value="Tn7_TnsA-like_N"/>
    <property type="match status" value="1"/>
</dbReference>
<dbReference type="InterPro" id="IPR014833">
    <property type="entry name" value="TnsA_N"/>
</dbReference>
<feature type="domain" description="TnsA endonuclease N-terminal" evidence="2">
    <location>
        <begin position="54"/>
        <end position="178"/>
    </location>
</feature>
<dbReference type="Proteomes" id="UP001358193">
    <property type="component" value="Segment"/>
</dbReference>
<keyword evidence="1" id="KW-0255">Endonuclease</keyword>
<organism evidence="3 4">
    <name type="scientific">phage Lak_Megaphage_Sonny</name>
    <dbReference type="NCBI Taxonomy" id="3109229"/>
    <lineage>
        <taxon>Viruses</taxon>
        <taxon>Duplodnaviria</taxon>
        <taxon>Heunggongvirae</taxon>
        <taxon>Uroviricota</taxon>
        <taxon>Caudoviricetes</taxon>
        <taxon>Caudoviricetes code 15 clade</taxon>
    </lineage>
</organism>
<comment type="function">
    <text evidence="1">During phage morphogenesis, plays an essential role in the head-tail joining step. The associated nuclease activity is essential for morphogenesis, possibly by cleaving packaged DNA to enable the joining of heads to tails. Displays both exo- and endonuclease activity.</text>
</comment>
<evidence type="ECO:0000256" key="1">
    <source>
        <dbReference type="HAMAP-Rule" id="MF_04160"/>
    </source>
</evidence>
<dbReference type="EC" id="3.1.-.-" evidence="1"/>
<proteinExistence type="inferred from homology"/>
<feature type="active site" evidence="1">
    <location>
        <position position="122"/>
    </location>
</feature>
<dbReference type="HAMAP" id="MF_04160">
    <property type="entry name" value="NUCL_HEAD_T4"/>
    <property type="match status" value="1"/>
</dbReference>
<sequence length="195" mass="23234">MNDQYKQRHGPQKSDKIKFYQGTFSPIHPEKCLTNKNIYRSFWEFQFMQWCDRNPSIIRWASEPIGIPYLNPVDNLEYCMKHNLDPNNPANWKKCTYYTDFWIEIQDQTKPDGFKRIFIEIKPYAQTQCPKPVNEAATLKEHKRYNKDAQTYLINSSKWQAAAKYFHERGAEFMVITEKTLESLGLTLSVKNYNK</sequence>
<keyword evidence="1" id="KW-0378">Hydrolase</keyword>
<feature type="active site" evidence="1">
    <location>
        <position position="44"/>
    </location>
</feature>
<comment type="similarity">
    <text evidence="1">Belongs to the Caudovirales head completion nuclease family.</text>
</comment>
<accession>A0ABZ0Z2U2</accession>
<protein>
    <recommendedName>
        <fullName evidence="1">Head completion nuclease</fullName>
        <ecNumber evidence="1">3.1.-.-</ecNumber>
    </recommendedName>
</protein>
<dbReference type="InterPro" id="IPR046390">
    <property type="entry name" value="NUCL_HEAD_T4"/>
</dbReference>
<evidence type="ECO:0000313" key="4">
    <source>
        <dbReference type="Proteomes" id="UP001358193"/>
    </source>
</evidence>
<keyword evidence="1" id="KW-0540">Nuclease</keyword>
<evidence type="ECO:0000259" key="2">
    <source>
        <dbReference type="Pfam" id="PF08722"/>
    </source>
</evidence>
<reference evidence="3 4" key="1">
    <citation type="submission" date="2023-11" db="EMBL/GenBank/DDBJ databases">
        <authorList>
            <person name="Cook R."/>
            <person name="Crisci M."/>
            <person name="Pye H."/>
            <person name="Adriaenssens E."/>
            <person name="Santini J."/>
        </authorList>
    </citation>
    <scope>NUCLEOTIDE SEQUENCE [LARGE SCALE GENOMIC DNA]</scope>
    <source>
        <strain evidence="3">Lak_Megaphage_Sonny</strain>
    </source>
</reference>
<keyword evidence="4" id="KW-1185">Reference proteome</keyword>
<dbReference type="EMBL" id="OR769223">
    <property type="protein sequence ID" value="WQJ53481.1"/>
    <property type="molecule type" value="Genomic_DNA"/>
</dbReference>
<evidence type="ECO:0000313" key="3">
    <source>
        <dbReference type="EMBL" id="WQJ53481.1"/>
    </source>
</evidence>
<name>A0ABZ0Z2U2_9CAUD</name>